<organism evidence="2 3">
    <name type="scientific">Vitis vinifera</name>
    <name type="common">Grape</name>
    <dbReference type="NCBI Taxonomy" id="29760"/>
    <lineage>
        <taxon>Eukaryota</taxon>
        <taxon>Viridiplantae</taxon>
        <taxon>Streptophyta</taxon>
        <taxon>Embryophyta</taxon>
        <taxon>Tracheophyta</taxon>
        <taxon>Spermatophyta</taxon>
        <taxon>Magnoliopsida</taxon>
        <taxon>eudicotyledons</taxon>
        <taxon>Gunneridae</taxon>
        <taxon>Pentapetalae</taxon>
        <taxon>rosids</taxon>
        <taxon>Vitales</taxon>
        <taxon>Vitaceae</taxon>
        <taxon>Viteae</taxon>
        <taxon>Vitis</taxon>
    </lineage>
</organism>
<dbReference type="Pfam" id="PF03732">
    <property type="entry name" value="Retrotrans_gag"/>
    <property type="match status" value="1"/>
</dbReference>
<reference evidence="2 3" key="1">
    <citation type="journal article" date="2018" name="PLoS Genet.">
        <title>Population sequencing reveals clonal diversity and ancestral inbreeding in the grapevine cultivar Chardonnay.</title>
        <authorList>
            <person name="Roach M.J."/>
            <person name="Johnson D.L."/>
            <person name="Bohlmann J."/>
            <person name="van Vuuren H.J."/>
            <person name="Jones S.J."/>
            <person name="Pretorius I.S."/>
            <person name="Schmidt S.A."/>
            <person name="Borneman A.R."/>
        </authorList>
    </citation>
    <scope>NUCLEOTIDE SEQUENCE [LARGE SCALE GENOMIC DNA]</scope>
    <source>
        <strain evidence="3">cv. Chardonnay</strain>
        <tissue evidence="2">Leaf</tissue>
    </source>
</reference>
<evidence type="ECO:0000313" key="2">
    <source>
        <dbReference type="EMBL" id="RVX12038.1"/>
    </source>
</evidence>
<proteinExistence type="predicted"/>
<evidence type="ECO:0000259" key="1">
    <source>
        <dbReference type="Pfam" id="PF03732"/>
    </source>
</evidence>
<gene>
    <name evidence="2" type="ORF">CK203_009376</name>
</gene>
<dbReference type="EMBL" id="QGNW01000029">
    <property type="protein sequence ID" value="RVX12038.1"/>
    <property type="molecule type" value="Genomic_DNA"/>
</dbReference>
<dbReference type="Gramene" id="Vitis08g01579.t01">
    <property type="protein sequence ID" value="Vitis08g01579.t01.CDS"/>
    <property type="gene ID" value="Vitis08g01579"/>
</dbReference>
<accession>A0A438JSY5</accession>
<dbReference type="InterPro" id="IPR005162">
    <property type="entry name" value="Retrotrans_gag_dom"/>
</dbReference>
<comment type="caution">
    <text evidence="2">The sequence shown here is derived from an EMBL/GenBank/DDBJ whole genome shotgun (WGS) entry which is preliminary data.</text>
</comment>
<dbReference type="PANTHER" id="PTHR34222">
    <property type="entry name" value="GAG_PRE-INTEGRS DOMAIN-CONTAINING PROTEIN"/>
    <property type="match status" value="1"/>
</dbReference>
<protein>
    <recommendedName>
        <fullName evidence="1">Retrotransposon gag domain-containing protein</fullName>
    </recommendedName>
</protein>
<dbReference type="PANTHER" id="PTHR34222:SF99">
    <property type="entry name" value="PROTEIN, PUTATIVE-RELATED"/>
    <property type="match status" value="1"/>
</dbReference>
<feature type="domain" description="Retrotransposon gag" evidence="1">
    <location>
        <begin position="25"/>
        <end position="108"/>
    </location>
</feature>
<name>A0A438JSY5_VITVI</name>
<dbReference type="AlphaFoldDB" id="A0A438JSY5"/>
<sequence>MVTSWILNSVNCEVTDSLLYIDSTAEIWNNLREKFHQSNTPRIFQIQRHLLALNQGSLDVNTYYTRLKILWDELKDFQPIPVYHYGGMKTWMDFQQQQYAMKFLMGLNDSYAQTCTGNLMMDSLPSLSKVFTLVVQEKRQRAVNLGLSPSMEPLTLVASNLPLANATKTNFSPQLKSLERSLCSHYGLQGWYTIEKCYKLHGYPPGYKPKSKTS</sequence>
<dbReference type="Proteomes" id="UP000288805">
    <property type="component" value="Unassembled WGS sequence"/>
</dbReference>
<evidence type="ECO:0000313" key="3">
    <source>
        <dbReference type="Proteomes" id="UP000288805"/>
    </source>
</evidence>